<feature type="compositionally biased region" description="Basic and acidic residues" evidence="1">
    <location>
        <begin position="863"/>
        <end position="874"/>
    </location>
</feature>
<accession>A0A8S1H922</accession>
<feature type="region of interest" description="Disordered" evidence="1">
    <location>
        <begin position="288"/>
        <end position="321"/>
    </location>
</feature>
<evidence type="ECO:0000313" key="3">
    <source>
        <dbReference type="Proteomes" id="UP000835052"/>
    </source>
</evidence>
<dbReference type="EMBL" id="CAJGYM010000024">
    <property type="protein sequence ID" value="CAD6191875.1"/>
    <property type="molecule type" value="Genomic_DNA"/>
</dbReference>
<evidence type="ECO:0000313" key="2">
    <source>
        <dbReference type="EMBL" id="CAD6191875.1"/>
    </source>
</evidence>
<sequence length="986" mass="112114">MPERRPAWLRQHRRRRDLPSAPPSSSIDWRRRLLALPQPSLLPLTPSLRVPRLSEPQVRMCQAAREFFAYCSDFLSVPLEDEAAKVLISVSSDVSSNAESASEATPPRTTHQGFSKRQAITNEFFYHASKFLAIRSKSGRSGGVPSRAEEGVGQSGAVGGVDGAWCLYEGRGDGRRTRRGPSPCSAACIPCLVVVVVSRNFLNPGPVYILLKMAAAVGFDAAEQKFVVVEDEAILDGLEEGSTLDHNGHSLTLLQLCTDADEARNACEEKAATMTNINGLGLTQITYDDDPSHSSVDGSMEETHLETESVNEDGSIAQDTSADPVLDPKSSAPNNGLLSLLADFQQQIDDNAKNVQDMVVLMMNDINTDMERIHQRQASLRNFFIERFGMGGDGRLAEPFASDLAASRERLFNVGTTMAARTMNRVERAMTSYFDEAERACRKRQMSSVNLVRNSKRSRLDDDDDFEEDEEALTRRTNNNGIGRACDVLTYPYISKEMEERIHRTSNGSASIYAQKLGREVFADSLDLYFKDQDPKRRQWLHEAVDFRFPSEDKPAQLLKWKNCSYAINKNMRISVGHKRSPNSSEEPLRDIDENQAPTSLGIKFIYPQVTPEYEKECYSKSKKDPNKYAEIMALRLFSDCLDLFFKDQDQKRKDWLRECVDKRFSHPDEDKQKKDQRWKNCAVACNRNRTKVIGDDGHEKEFPYFPREFEEDFFRKSNGIPSQYIELMYKKLFPSTQHMYLKDQDLGKRNWLHQCLEKRFPSRDKAEHAAKWKSCTNAIAKLLHNGGSSSVTTTPVAPPVQPSRRSEPAPIKEKTPLKELPIVKEPPPRFDRRSALERVRETSEASKTPQTNASRTGGPSLRSDDNANKRESVRLNNQKMKKEKESFVSYPYVTEEEEIEILEKCNENPQVYARELGKLLFKDTIKLYYKDQDPDRRGWMREIVDFRFPSKNAMLQKQKWKNVSAAINRNMTAAFNGRKSTSSTR</sequence>
<feature type="compositionally biased region" description="Basic and acidic residues" evidence="1">
    <location>
        <begin position="827"/>
        <end position="845"/>
    </location>
</feature>
<evidence type="ECO:0000256" key="1">
    <source>
        <dbReference type="SAM" id="MobiDB-lite"/>
    </source>
</evidence>
<keyword evidence="3" id="KW-1185">Reference proteome</keyword>
<proteinExistence type="predicted"/>
<feature type="region of interest" description="Disordered" evidence="1">
    <location>
        <begin position="1"/>
        <end position="25"/>
    </location>
</feature>
<name>A0A8S1H922_9PELO</name>
<feature type="compositionally biased region" description="Basic and acidic residues" evidence="1">
    <location>
        <begin position="805"/>
        <end position="818"/>
    </location>
</feature>
<protein>
    <submittedName>
        <fullName evidence="2">Uncharacterized protein</fullName>
    </submittedName>
</protein>
<comment type="caution">
    <text evidence="2">The sequence shown here is derived from an EMBL/GenBank/DDBJ whole genome shotgun (WGS) entry which is preliminary data.</text>
</comment>
<gene>
    <name evidence="2" type="ORF">CAUJ_LOCUS7794</name>
</gene>
<feature type="region of interest" description="Disordered" evidence="1">
    <location>
        <begin position="786"/>
        <end position="879"/>
    </location>
</feature>
<dbReference type="AlphaFoldDB" id="A0A8S1H922"/>
<dbReference type="Proteomes" id="UP000835052">
    <property type="component" value="Unassembled WGS sequence"/>
</dbReference>
<feature type="compositionally biased region" description="Polar residues" evidence="1">
    <location>
        <begin position="846"/>
        <end position="858"/>
    </location>
</feature>
<dbReference type="OrthoDB" id="5783282at2759"/>
<organism evidence="2 3">
    <name type="scientific">Caenorhabditis auriculariae</name>
    <dbReference type="NCBI Taxonomy" id="2777116"/>
    <lineage>
        <taxon>Eukaryota</taxon>
        <taxon>Metazoa</taxon>
        <taxon>Ecdysozoa</taxon>
        <taxon>Nematoda</taxon>
        <taxon>Chromadorea</taxon>
        <taxon>Rhabditida</taxon>
        <taxon>Rhabditina</taxon>
        <taxon>Rhabditomorpha</taxon>
        <taxon>Rhabditoidea</taxon>
        <taxon>Rhabditidae</taxon>
        <taxon>Peloderinae</taxon>
        <taxon>Caenorhabditis</taxon>
    </lineage>
</organism>
<reference evidence="2" key="1">
    <citation type="submission" date="2020-10" db="EMBL/GenBank/DDBJ databases">
        <authorList>
            <person name="Kikuchi T."/>
        </authorList>
    </citation>
    <scope>NUCLEOTIDE SEQUENCE</scope>
    <source>
        <strain evidence="2">NKZ352</strain>
    </source>
</reference>